<evidence type="ECO:0000313" key="11">
    <source>
        <dbReference type="EMBL" id="KAF0726196.1"/>
    </source>
</evidence>
<dbReference type="EC" id="3.2.1.91" evidence="3"/>
<feature type="compositionally biased region" description="Low complexity" evidence="10">
    <location>
        <begin position="146"/>
        <end position="157"/>
    </location>
</feature>
<sequence>MGAEGCGVVQKGVVLTMSLWVDYAANCLWLDSTYPVNKSPSVPGAGRGTWATTSGVPADVLAQSGSATVMYGNIKVGDLGTTTGGVKPPSSGTTKAPSAAPTKVPSVAPTTKTPSAPSTKTPTSAPTKVPTKAPTTAPTTHPPTAPTKAPVTSAPSSGGSVAAY</sequence>
<keyword evidence="4" id="KW-0732">Signal</keyword>
<keyword evidence="6" id="KW-0136">Cellulose degradation</keyword>
<keyword evidence="12" id="KW-1185">Reference proteome</keyword>
<dbReference type="InterPro" id="IPR001722">
    <property type="entry name" value="Glyco_hydro_7"/>
</dbReference>
<keyword evidence="5" id="KW-0378">Hydrolase</keyword>
<dbReference type="Pfam" id="PF00840">
    <property type="entry name" value="Glyco_hydro_7"/>
    <property type="match status" value="1"/>
</dbReference>
<dbReference type="Proteomes" id="UP000481153">
    <property type="component" value="Unassembled WGS sequence"/>
</dbReference>
<evidence type="ECO:0000256" key="10">
    <source>
        <dbReference type="SAM" id="MobiDB-lite"/>
    </source>
</evidence>
<dbReference type="InterPro" id="IPR013320">
    <property type="entry name" value="ConA-like_dom_sf"/>
</dbReference>
<comment type="caution">
    <text evidence="11">The sequence shown here is derived from an EMBL/GenBank/DDBJ whole genome shotgun (WGS) entry which is preliminary data.</text>
</comment>
<comment type="catalytic activity">
    <reaction evidence="1">
        <text>Hydrolysis of (1-&gt;4)-beta-D-glucosidic linkages in cellulose and cellotetraose, releasing cellobiose from the non-reducing ends of the chains.</text>
        <dbReference type="EC" id="3.2.1.91"/>
    </reaction>
</comment>
<evidence type="ECO:0000256" key="6">
    <source>
        <dbReference type="ARBA" id="ARBA00023001"/>
    </source>
</evidence>
<evidence type="ECO:0000256" key="9">
    <source>
        <dbReference type="ARBA" id="ARBA00023326"/>
    </source>
</evidence>
<dbReference type="PRINTS" id="PR00734">
    <property type="entry name" value="GLHYDRLASE7"/>
</dbReference>
<evidence type="ECO:0000256" key="3">
    <source>
        <dbReference type="ARBA" id="ARBA00012561"/>
    </source>
</evidence>
<keyword evidence="7" id="KW-0119">Carbohydrate metabolism</keyword>
<dbReference type="GO" id="GO:0030245">
    <property type="term" value="P:cellulose catabolic process"/>
    <property type="evidence" value="ECO:0007669"/>
    <property type="project" value="UniProtKB-KW"/>
</dbReference>
<dbReference type="InterPro" id="IPR037019">
    <property type="entry name" value="Glyco_hydro_7_sf"/>
</dbReference>
<dbReference type="AlphaFoldDB" id="A0A6G0WF65"/>
<organism evidence="11 12">
    <name type="scientific">Aphanomyces euteiches</name>
    <dbReference type="NCBI Taxonomy" id="100861"/>
    <lineage>
        <taxon>Eukaryota</taxon>
        <taxon>Sar</taxon>
        <taxon>Stramenopiles</taxon>
        <taxon>Oomycota</taxon>
        <taxon>Saprolegniomycetes</taxon>
        <taxon>Saprolegniales</taxon>
        <taxon>Verrucalvaceae</taxon>
        <taxon>Aphanomyces</taxon>
    </lineage>
</organism>
<accession>A0A6G0WF65</accession>
<evidence type="ECO:0000256" key="2">
    <source>
        <dbReference type="ARBA" id="ARBA00006044"/>
    </source>
</evidence>
<evidence type="ECO:0000256" key="8">
    <source>
        <dbReference type="ARBA" id="ARBA00023295"/>
    </source>
</evidence>
<keyword evidence="9" id="KW-0624">Polysaccharide degradation</keyword>
<feature type="region of interest" description="Disordered" evidence="10">
    <location>
        <begin position="78"/>
        <end position="164"/>
    </location>
</feature>
<evidence type="ECO:0000256" key="1">
    <source>
        <dbReference type="ARBA" id="ARBA00001641"/>
    </source>
</evidence>
<feature type="compositionally biased region" description="Low complexity" evidence="10">
    <location>
        <begin position="87"/>
        <end position="139"/>
    </location>
</feature>
<evidence type="ECO:0000256" key="4">
    <source>
        <dbReference type="ARBA" id="ARBA00022729"/>
    </source>
</evidence>
<gene>
    <name evidence="11" type="ORF">Ae201684_015528</name>
</gene>
<evidence type="ECO:0000313" key="12">
    <source>
        <dbReference type="Proteomes" id="UP000481153"/>
    </source>
</evidence>
<dbReference type="PANTHER" id="PTHR33753:SF2">
    <property type="entry name" value="GLYCOSIDE HYDROLASE FAMILY 7 PROTEIN"/>
    <property type="match status" value="1"/>
</dbReference>
<reference evidence="11 12" key="1">
    <citation type="submission" date="2019-07" db="EMBL/GenBank/DDBJ databases">
        <title>Genomics analysis of Aphanomyces spp. identifies a new class of oomycete effector associated with host adaptation.</title>
        <authorList>
            <person name="Gaulin E."/>
        </authorList>
    </citation>
    <scope>NUCLEOTIDE SEQUENCE [LARGE SCALE GENOMIC DNA]</scope>
    <source>
        <strain evidence="11 12">ATCC 201684</strain>
    </source>
</reference>
<dbReference type="VEuPathDB" id="FungiDB:AeMF1_006949"/>
<evidence type="ECO:0000256" key="7">
    <source>
        <dbReference type="ARBA" id="ARBA00023277"/>
    </source>
</evidence>
<keyword evidence="8" id="KW-0326">Glycosidase</keyword>
<name>A0A6G0WF65_9STRA</name>
<dbReference type="Gene3D" id="2.70.100.10">
    <property type="entry name" value="Glycoside hydrolase, family 7, domain"/>
    <property type="match status" value="1"/>
</dbReference>
<protein>
    <recommendedName>
        <fullName evidence="3">cellulose 1,4-beta-cellobiosidase (non-reducing end)</fullName>
        <ecNumber evidence="3">3.2.1.91</ecNumber>
    </recommendedName>
</protein>
<dbReference type="SUPFAM" id="SSF49899">
    <property type="entry name" value="Concanavalin A-like lectins/glucanases"/>
    <property type="match status" value="1"/>
</dbReference>
<proteinExistence type="inferred from homology"/>
<comment type="similarity">
    <text evidence="2">Belongs to the glycosyl hydrolase 7 (cellulase C) family.</text>
</comment>
<evidence type="ECO:0000256" key="5">
    <source>
        <dbReference type="ARBA" id="ARBA00022801"/>
    </source>
</evidence>
<dbReference type="GO" id="GO:0016162">
    <property type="term" value="F:cellulose 1,4-beta-cellobiosidase activity"/>
    <property type="evidence" value="ECO:0007669"/>
    <property type="project" value="UniProtKB-EC"/>
</dbReference>
<dbReference type="PANTHER" id="PTHR33753">
    <property type="entry name" value="1,4-BETA-D-GLUCAN CELLOBIOHYDROLASE B"/>
    <property type="match status" value="1"/>
</dbReference>
<dbReference type="EMBL" id="VJMJ01000223">
    <property type="protein sequence ID" value="KAF0726196.1"/>
    <property type="molecule type" value="Genomic_DNA"/>
</dbReference>